<accession>A0A0D2M7U0</accession>
<dbReference type="Proteomes" id="UP000054270">
    <property type="component" value="Unassembled WGS sequence"/>
</dbReference>
<proteinExistence type="predicted"/>
<keyword evidence="2" id="KW-1185">Reference proteome</keyword>
<name>A0A0D2M7U0_HYPSF</name>
<dbReference type="EMBL" id="KN817579">
    <property type="protein sequence ID" value="KJA19313.1"/>
    <property type="molecule type" value="Genomic_DNA"/>
</dbReference>
<protein>
    <submittedName>
        <fullName evidence="1">Uncharacterized protein</fullName>
    </submittedName>
</protein>
<sequence>MICTISASLMASSIRHRVLASPLSHAVCAFISASVGSPSFADPGRLASSAMYCSSPRSIITASIRRFHGIQLWAFSSSIR</sequence>
<organism evidence="1 2">
    <name type="scientific">Hypholoma sublateritium (strain FD-334 SS-4)</name>
    <dbReference type="NCBI Taxonomy" id="945553"/>
    <lineage>
        <taxon>Eukaryota</taxon>
        <taxon>Fungi</taxon>
        <taxon>Dikarya</taxon>
        <taxon>Basidiomycota</taxon>
        <taxon>Agaricomycotina</taxon>
        <taxon>Agaricomycetes</taxon>
        <taxon>Agaricomycetidae</taxon>
        <taxon>Agaricales</taxon>
        <taxon>Agaricineae</taxon>
        <taxon>Strophariaceae</taxon>
        <taxon>Hypholoma</taxon>
    </lineage>
</organism>
<gene>
    <name evidence="1" type="ORF">HYPSUDRAFT_143886</name>
</gene>
<evidence type="ECO:0000313" key="2">
    <source>
        <dbReference type="Proteomes" id="UP000054270"/>
    </source>
</evidence>
<evidence type="ECO:0000313" key="1">
    <source>
        <dbReference type="EMBL" id="KJA19313.1"/>
    </source>
</evidence>
<reference evidence="2" key="1">
    <citation type="submission" date="2014-04" db="EMBL/GenBank/DDBJ databases">
        <title>Evolutionary Origins and Diversification of the Mycorrhizal Mutualists.</title>
        <authorList>
            <consortium name="DOE Joint Genome Institute"/>
            <consortium name="Mycorrhizal Genomics Consortium"/>
            <person name="Kohler A."/>
            <person name="Kuo A."/>
            <person name="Nagy L.G."/>
            <person name="Floudas D."/>
            <person name="Copeland A."/>
            <person name="Barry K.W."/>
            <person name="Cichocki N."/>
            <person name="Veneault-Fourrey C."/>
            <person name="LaButti K."/>
            <person name="Lindquist E.A."/>
            <person name="Lipzen A."/>
            <person name="Lundell T."/>
            <person name="Morin E."/>
            <person name="Murat C."/>
            <person name="Riley R."/>
            <person name="Ohm R."/>
            <person name="Sun H."/>
            <person name="Tunlid A."/>
            <person name="Henrissat B."/>
            <person name="Grigoriev I.V."/>
            <person name="Hibbett D.S."/>
            <person name="Martin F."/>
        </authorList>
    </citation>
    <scope>NUCLEOTIDE SEQUENCE [LARGE SCALE GENOMIC DNA]</scope>
    <source>
        <strain evidence="2">FD-334 SS-4</strain>
    </source>
</reference>
<dbReference type="AlphaFoldDB" id="A0A0D2M7U0"/>